<dbReference type="GO" id="GO:0046872">
    <property type="term" value="F:metal ion binding"/>
    <property type="evidence" value="ECO:0007669"/>
    <property type="project" value="UniProtKB-KW"/>
</dbReference>
<sequence>MADSAQTSSYKVYKLRGKVMSTNPSTGEVTLNHDAIPGYMDAMTMPYKLKDASILSELHPGDVITADVLVSQGDDATVLLDHIVIVAQGRPDYRPAVIYHVPAGGDAVPDFKLRNQDGRAIHLNQFRGQELLITFIYTRCPLPNFCPLVTRNFAVIDKQLAADPALKGKMHLVCVSFDPEHDTPDRLKAYGEQYMGTDAPTAFAHWDFAVPEKPVLTEMAKFFNVGMTDASDGTITHTLSTTLIGRDGKVLKFYQGNEWTPEQVVADVKQSLGA</sequence>
<proteinExistence type="inferred from homology"/>
<feature type="disulfide bond" description="Redox-active" evidence="4">
    <location>
        <begin position="140"/>
        <end position="146"/>
    </location>
</feature>
<keyword evidence="4" id="KW-1015">Disulfide bond</keyword>
<dbReference type="InterPro" id="IPR042230">
    <property type="entry name" value="CusF_sf"/>
</dbReference>
<dbReference type="EMBL" id="CP121196">
    <property type="protein sequence ID" value="XBH16493.1"/>
    <property type="molecule type" value="Genomic_DNA"/>
</dbReference>
<dbReference type="AlphaFoldDB" id="A0AAU7DFL9"/>
<dbReference type="PANTHER" id="PTHR12151:SF25">
    <property type="entry name" value="LINALOOL DEHYDRATASE_ISOMERASE DOMAIN-CONTAINING PROTEIN"/>
    <property type="match status" value="1"/>
</dbReference>
<dbReference type="Gene3D" id="3.40.30.10">
    <property type="entry name" value="Glutaredoxin"/>
    <property type="match status" value="1"/>
</dbReference>
<evidence type="ECO:0000256" key="4">
    <source>
        <dbReference type="PIRSR" id="PIRSR603782-2"/>
    </source>
</evidence>
<dbReference type="InterPro" id="IPR036249">
    <property type="entry name" value="Thioredoxin-like_sf"/>
</dbReference>
<dbReference type="PANTHER" id="PTHR12151">
    <property type="entry name" value="ELECTRON TRANSPORT PROTIN SCO1/SENC FAMILY MEMBER"/>
    <property type="match status" value="1"/>
</dbReference>
<keyword evidence="3" id="KW-0479">Metal-binding</keyword>
<feature type="binding site" evidence="3">
    <location>
        <position position="146"/>
    </location>
    <ligand>
        <name>Cu cation</name>
        <dbReference type="ChEBI" id="CHEBI:23378"/>
    </ligand>
</feature>
<accession>A0AAU7DFL9</accession>
<dbReference type="RefSeq" id="WP_348261722.1">
    <property type="nucleotide sequence ID" value="NZ_CP121196.1"/>
</dbReference>
<gene>
    <name evidence="6" type="ORF">P8935_18205</name>
</gene>
<protein>
    <submittedName>
        <fullName evidence="6">SCO family protein</fullName>
    </submittedName>
</protein>
<dbReference type="PROSITE" id="PS51352">
    <property type="entry name" value="THIOREDOXIN_2"/>
    <property type="match status" value="1"/>
</dbReference>
<evidence type="ECO:0000313" key="6">
    <source>
        <dbReference type="EMBL" id="XBH16493.1"/>
    </source>
</evidence>
<feature type="binding site" evidence="3">
    <location>
        <position position="237"/>
    </location>
    <ligand>
        <name>Cu cation</name>
        <dbReference type="ChEBI" id="CHEBI:23378"/>
    </ligand>
</feature>
<feature type="binding site" evidence="3">
    <location>
        <position position="140"/>
    </location>
    <ligand>
        <name>Cu cation</name>
        <dbReference type="ChEBI" id="CHEBI:23378"/>
    </ligand>
</feature>
<dbReference type="Pfam" id="PF02630">
    <property type="entry name" value="SCO1-SenC"/>
    <property type="match status" value="1"/>
</dbReference>
<evidence type="ECO:0000256" key="3">
    <source>
        <dbReference type="PIRSR" id="PIRSR603782-1"/>
    </source>
</evidence>
<reference evidence="6" key="1">
    <citation type="submission" date="2023-03" db="EMBL/GenBank/DDBJ databases">
        <title>Edaphobacter sp.</title>
        <authorList>
            <person name="Huber K.J."/>
            <person name="Papendorf J."/>
            <person name="Pilke C."/>
            <person name="Bunk B."/>
            <person name="Sproeer C."/>
            <person name="Pester M."/>
        </authorList>
    </citation>
    <scope>NUCLEOTIDE SEQUENCE</scope>
    <source>
        <strain evidence="6">DSM 110680</strain>
    </source>
</reference>
<dbReference type="InterPro" id="IPR013766">
    <property type="entry name" value="Thioredoxin_domain"/>
</dbReference>
<organism evidence="6">
    <name type="scientific">Telmatobacter sp. DSM 110680</name>
    <dbReference type="NCBI Taxonomy" id="3036704"/>
    <lineage>
        <taxon>Bacteria</taxon>
        <taxon>Pseudomonadati</taxon>
        <taxon>Acidobacteriota</taxon>
        <taxon>Terriglobia</taxon>
        <taxon>Terriglobales</taxon>
        <taxon>Acidobacteriaceae</taxon>
        <taxon>Telmatobacter</taxon>
    </lineage>
</organism>
<dbReference type="Gene3D" id="2.40.50.320">
    <property type="entry name" value="Copper binding periplasmic protein CusF"/>
    <property type="match status" value="1"/>
</dbReference>
<keyword evidence="2 3" id="KW-0186">Copper</keyword>
<evidence type="ECO:0000259" key="5">
    <source>
        <dbReference type="PROSITE" id="PS51352"/>
    </source>
</evidence>
<evidence type="ECO:0000256" key="1">
    <source>
        <dbReference type="ARBA" id="ARBA00010996"/>
    </source>
</evidence>
<comment type="similarity">
    <text evidence="1">Belongs to the SCO1/2 family.</text>
</comment>
<feature type="domain" description="Thioredoxin" evidence="5">
    <location>
        <begin position="102"/>
        <end position="273"/>
    </location>
</feature>
<name>A0AAU7DFL9_9BACT</name>
<dbReference type="CDD" id="cd02968">
    <property type="entry name" value="SCO"/>
    <property type="match status" value="1"/>
</dbReference>
<dbReference type="InterPro" id="IPR003782">
    <property type="entry name" value="SCO1/SenC"/>
</dbReference>
<evidence type="ECO:0000256" key="2">
    <source>
        <dbReference type="ARBA" id="ARBA00023008"/>
    </source>
</evidence>
<dbReference type="SUPFAM" id="SSF52833">
    <property type="entry name" value="Thioredoxin-like"/>
    <property type="match status" value="1"/>
</dbReference>
<dbReference type="Pfam" id="PF11604">
    <property type="entry name" value="CusF_Ec"/>
    <property type="match status" value="1"/>
</dbReference>
<dbReference type="InterPro" id="IPR021647">
    <property type="entry name" value="CusF_Ec"/>
</dbReference>